<dbReference type="EMBL" id="VYZN01000038">
    <property type="protein sequence ID" value="KAE9532667.1"/>
    <property type="molecule type" value="Genomic_DNA"/>
</dbReference>
<evidence type="ECO:0000313" key="1">
    <source>
        <dbReference type="EMBL" id="KAE9532667.1"/>
    </source>
</evidence>
<organism evidence="1 2">
    <name type="scientific">Aphis glycines</name>
    <name type="common">Soybean aphid</name>
    <dbReference type="NCBI Taxonomy" id="307491"/>
    <lineage>
        <taxon>Eukaryota</taxon>
        <taxon>Metazoa</taxon>
        <taxon>Ecdysozoa</taxon>
        <taxon>Arthropoda</taxon>
        <taxon>Hexapoda</taxon>
        <taxon>Insecta</taxon>
        <taxon>Pterygota</taxon>
        <taxon>Neoptera</taxon>
        <taxon>Paraneoptera</taxon>
        <taxon>Hemiptera</taxon>
        <taxon>Sternorrhyncha</taxon>
        <taxon>Aphidomorpha</taxon>
        <taxon>Aphidoidea</taxon>
        <taxon>Aphididae</taxon>
        <taxon>Aphidini</taxon>
        <taxon>Aphis</taxon>
        <taxon>Aphis</taxon>
    </lineage>
</organism>
<comment type="caution">
    <text evidence="1">The sequence shown here is derived from an EMBL/GenBank/DDBJ whole genome shotgun (WGS) entry which is preliminary data.</text>
</comment>
<proteinExistence type="predicted"/>
<keyword evidence="2" id="KW-1185">Reference proteome</keyword>
<protein>
    <submittedName>
        <fullName evidence="1">Uncharacterized protein</fullName>
    </submittedName>
</protein>
<dbReference type="AlphaFoldDB" id="A0A6G0TGQ5"/>
<reference evidence="1 2" key="1">
    <citation type="submission" date="2019-08" db="EMBL/GenBank/DDBJ databases">
        <title>The genome of the soybean aphid Biotype 1, its phylome, world population structure and adaptation to the North American continent.</title>
        <authorList>
            <person name="Giordano R."/>
            <person name="Donthu R.K."/>
            <person name="Hernandez A.G."/>
            <person name="Wright C.L."/>
            <person name="Zimin A.V."/>
        </authorList>
    </citation>
    <scope>NUCLEOTIDE SEQUENCE [LARGE SCALE GENOMIC DNA]</scope>
    <source>
        <tissue evidence="1">Whole aphids</tissue>
    </source>
</reference>
<dbReference type="Proteomes" id="UP000475862">
    <property type="component" value="Unassembled WGS sequence"/>
</dbReference>
<gene>
    <name evidence="1" type="ORF">AGLY_009748</name>
</gene>
<evidence type="ECO:0000313" key="2">
    <source>
        <dbReference type="Proteomes" id="UP000475862"/>
    </source>
</evidence>
<name>A0A6G0TGQ5_APHGL</name>
<sequence>MFDWINSERSEECIDFTMMYVFFFVSVYSITSRNNAPVSNYGGGFRCKIFKKIEKNKKKLTEKREFLRKSIQIFTKSVENAKICNFENLVQGSPLIFLQISVKKHYRIQTKNFYECLKFKFLQNRILENFTSYLDWHFLYMISFSKYFNVDKIFLTLSKYLIHRHNFFLLTFEVQILTKIRQNHEYLQIILLFKIHKIFSISFASKGYKENFKRHYRKNVLGVSVLNFYEIGIFTDKPSPLRIVFLIRSKKPHDKSNLYTLKNKEIAPFDEERNVYTIA</sequence>
<accession>A0A6G0TGQ5</accession>
<feature type="non-terminal residue" evidence="1">
    <location>
        <position position="279"/>
    </location>
</feature>